<keyword evidence="1" id="KW-0614">Plasmid</keyword>
<dbReference type="Proteomes" id="UP000217895">
    <property type="component" value="Plasmid Plasmid1 dna"/>
</dbReference>
<organism evidence="1 2">
    <name type="scientific">Leptolyngbya boryana NIES-2135</name>
    <dbReference type="NCBI Taxonomy" id="1973484"/>
    <lineage>
        <taxon>Bacteria</taxon>
        <taxon>Bacillati</taxon>
        <taxon>Cyanobacteriota</taxon>
        <taxon>Cyanophyceae</taxon>
        <taxon>Leptolyngbyales</taxon>
        <taxon>Leptolyngbyaceae</taxon>
        <taxon>Leptolyngbya group</taxon>
        <taxon>Leptolyngbya</taxon>
    </lineage>
</organism>
<reference evidence="1 2" key="1">
    <citation type="submission" date="2017-06" db="EMBL/GenBank/DDBJ databases">
        <title>Genome sequencing of cyanobaciteial culture collection at National Institute for Environmental Studies (NIES).</title>
        <authorList>
            <person name="Hirose Y."/>
            <person name="Shimura Y."/>
            <person name="Fujisawa T."/>
            <person name="Nakamura Y."/>
            <person name="Kawachi M."/>
        </authorList>
    </citation>
    <scope>NUCLEOTIDE SEQUENCE [LARGE SCALE GENOMIC DNA]</scope>
    <source>
        <strain evidence="1 2">NIES-2135</strain>
        <plasmid evidence="2">Plasmid Plasmid1 dna</plasmid>
    </source>
</reference>
<evidence type="ECO:0000313" key="2">
    <source>
        <dbReference type="Proteomes" id="UP000217895"/>
    </source>
</evidence>
<geneLocation type="plasmid" evidence="1">
    <name>plasmid1</name>
</geneLocation>
<dbReference type="EMBL" id="AP018204">
    <property type="protein sequence ID" value="BAY59245.1"/>
    <property type="molecule type" value="Genomic_DNA"/>
</dbReference>
<name>A0A1Z4JR57_LEPBY</name>
<evidence type="ECO:0000313" key="1">
    <source>
        <dbReference type="EMBL" id="BAY59245.1"/>
    </source>
</evidence>
<sequence length="108" mass="12439">MIHDRIQNMAAKDERLRIPPLGEWYEDLLTVDSAITGNTEPAQAASLLRAKLKERETIIAKRVQYLAAKRGIPFEEMWLQILKGKYQKLTQDEINALESIAPFKDEFP</sequence>
<proteinExistence type="predicted"/>
<keyword evidence="2" id="KW-1185">Reference proteome</keyword>
<accession>A0A1Z4JR57</accession>
<gene>
    <name evidence="1" type="ORF">NIES2135_61220</name>
</gene>
<protein>
    <submittedName>
        <fullName evidence="1">Uncharacterized protein</fullName>
    </submittedName>
</protein>
<dbReference type="AlphaFoldDB" id="A0A1Z4JR57"/>